<dbReference type="AlphaFoldDB" id="A0A0X3BHI5"/>
<dbReference type="InterPro" id="IPR029032">
    <property type="entry name" value="AhpD-like"/>
</dbReference>
<proteinExistence type="predicted"/>
<reference evidence="3" key="2">
    <citation type="submission" date="2020-05" db="EMBL/GenBank/DDBJ databases">
        <title>The first insight into the ecology of ammonia-tolerant syntrophic propionate oxidizing bacteria.</title>
        <authorList>
            <person name="Singh A."/>
            <person name="Schnurer A."/>
            <person name="Westerholm M."/>
        </authorList>
    </citation>
    <scope>NUCLEOTIDE SEQUENCE</scope>
    <source>
        <strain evidence="3">MAG54</strain>
    </source>
</reference>
<protein>
    <submittedName>
        <fullName evidence="2 3">Carboxymuconolactone decarboxylase</fullName>
    </submittedName>
</protein>
<feature type="domain" description="Carboxymuconolactone decarboxylase-like" evidence="1">
    <location>
        <begin position="27"/>
        <end position="110"/>
    </location>
</feature>
<dbReference type="RefSeq" id="WP_048104371.1">
    <property type="nucleotide sequence ID" value="NZ_BSDU01000001.1"/>
</dbReference>
<dbReference type="OrthoDB" id="107157at2157"/>
<dbReference type="InterPro" id="IPR003779">
    <property type="entry name" value="CMD-like"/>
</dbReference>
<dbReference type="GeneID" id="27136255"/>
<dbReference type="PANTHER" id="PTHR33930">
    <property type="entry name" value="ALKYL HYDROPEROXIDE REDUCTASE AHPD"/>
    <property type="match status" value="1"/>
</dbReference>
<organism evidence="2 4">
    <name type="scientific">Methanoculleus bourgensis</name>
    <dbReference type="NCBI Taxonomy" id="83986"/>
    <lineage>
        <taxon>Archaea</taxon>
        <taxon>Methanobacteriati</taxon>
        <taxon>Methanobacteriota</taxon>
        <taxon>Stenosarchaea group</taxon>
        <taxon>Methanomicrobia</taxon>
        <taxon>Methanomicrobiales</taxon>
        <taxon>Methanomicrobiaceae</taxon>
        <taxon>Methanoculleus</taxon>
    </lineage>
</organism>
<dbReference type="EMBL" id="JABMJE010000008">
    <property type="protein sequence ID" value="NQS77331.1"/>
    <property type="molecule type" value="Genomic_DNA"/>
</dbReference>
<accession>A0A0X3BHI5</accession>
<dbReference type="GeneID" id="18506882"/>
<dbReference type="Pfam" id="PF02627">
    <property type="entry name" value="CMD"/>
    <property type="match status" value="1"/>
</dbReference>
<dbReference type="Proteomes" id="UP000069850">
    <property type="component" value="Chromosome 1"/>
</dbReference>
<dbReference type="SUPFAM" id="SSF69118">
    <property type="entry name" value="AhpD-like"/>
    <property type="match status" value="1"/>
</dbReference>
<evidence type="ECO:0000313" key="4">
    <source>
        <dbReference type="Proteomes" id="UP000069850"/>
    </source>
</evidence>
<dbReference type="EMBL" id="LT158599">
    <property type="protein sequence ID" value="CVK31339.1"/>
    <property type="molecule type" value="Genomic_DNA"/>
</dbReference>
<evidence type="ECO:0000259" key="1">
    <source>
        <dbReference type="Pfam" id="PF02627"/>
    </source>
</evidence>
<reference evidence="2" key="1">
    <citation type="submission" date="2016-01" db="EMBL/GenBank/DDBJ databases">
        <authorList>
            <person name="Manzoor S."/>
        </authorList>
    </citation>
    <scope>NUCLEOTIDE SEQUENCE [LARGE SCALE GENOMIC DNA]</scope>
    <source>
        <strain evidence="2">Methanoculleus sp MAB1</strain>
    </source>
</reference>
<dbReference type="Proteomes" id="UP000737555">
    <property type="component" value="Unassembled WGS sequence"/>
</dbReference>
<evidence type="ECO:0000313" key="3">
    <source>
        <dbReference type="EMBL" id="NQS77331.1"/>
    </source>
</evidence>
<dbReference type="PANTHER" id="PTHR33930:SF2">
    <property type="entry name" value="BLR3452 PROTEIN"/>
    <property type="match status" value="1"/>
</dbReference>
<name>A0A0X3BHI5_9EURY</name>
<evidence type="ECO:0000313" key="2">
    <source>
        <dbReference type="EMBL" id="CVK31339.1"/>
    </source>
</evidence>
<gene>
    <name evidence="3" type="ORF">HQQ74_01210</name>
    <name evidence="2" type="ORF">MMAB1_0122</name>
</gene>
<dbReference type="Gene3D" id="1.20.1290.10">
    <property type="entry name" value="AhpD-like"/>
    <property type="match status" value="1"/>
</dbReference>
<dbReference type="GO" id="GO:0051920">
    <property type="term" value="F:peroxiredoxin activity"/>
    <property type="evidence" value="ECO:0007669"/>
    <property type="project" value="InterPro"/>
</dbReference>
<dbReference type="KEGG" id="mema:MMAB1_0122"/>
<sequence length="118" mass="12990">MAEEQKNLEEKIGKVPEIFKELKETDPDLYGKVMGLDQMIWADGALSRQTKKIIAIAIAAALRDGHAVRAQMAGAGRLGVSKEEIEEGLRVAFLLAGMPAYVHGKTALEEYLGNRPRR</sequence>